<evidence type="ECO:0000256" key="2">
    <source>
        <dbReference type="ARBA" id="ARBA00022448"/>
    </source>
</evidence>
<feature type="domain" description="Neurotransmitter-gated ion-channel ligand-binding" evidence="18">
    <location>
        <begin position="21"/>
        <end position="226"/>
    </location>
</feature>
<dbReference type="GO" id="GO:0022848">
    <property type="term" value="F:acetylcholine-gated monoatomic cation-selective channel activity"/>
    <property type="evidence" value="ECO:0007669"/>
    <property type="project" value="InterPro"/>
</dbReference>
<feature type="transmembrane region" description="Helical" evidence="17">
    <location>
        <begin position="262"/>
        <end position="287"/>
    </location>
</feature>
<evidence type="ECO:0000256" key="15">
    <source>
        <dbReference type="ARBA" id="ARBA00023303"/>
    </source>
</evidence>
<evidence type="ECO:0000256" key="16">
    <source>
        <dbReference type="ARBA" id="ARBA00034104"/>
    </source>
</evidence>
<feature type="chain" id="PRO_5029032318" evidence="17">
    <location>
        <begin position="18"/>
        <end position="549"/>
    </location>
</feature>
<feature type="transmembrane region" description="Helical" evidence="17">
    <location>
        <begin position="524"/>
        <end position="544"/>
    </location>
</feature>
<dbReference type="SUPFAM" id="SSF90112">
    <property type="entry name" value="Neurotransmitter-gated ion-channel transmembrane pore"/>
    <property type="match status" value="1"/>
</dbReference>
<feature type="transmembrane region" description="Helical" evidence="17">
    <location>
        <begin position="227"/>
        <end position="250"/>
    </location>
</feature>
<keyword evidence="14" id="KW-1071">Ligand-gated ion channel</keyword>
<keyword evidence="12" id="KW-0325">Glycoprotein</keyword>
<keyword evidence="9 17" id="KW-0472">Membrane</keyword>
<evidence type="ECO:0000256" key="5">
    <source>
        <dbReference type="ARBA" id="ARBA00022729"/>
    </source>
</evidence>
<dbReference type="InterPro" id="IPR018000">
    <property type="entry name" value="Neurotransmitter_ion_chnl_CS"/>
</dbReference>
<dbReference type="InterPro" id="IPR006202">
    <property type="entry name" value="Neur_chan_lig-bd"/>
</dbReference>
<dbReference type="Gene3D" id="2.70.170.10">
    <property type="entry name" value="Neurotransmitter-gated ion-channel ligand-binding domain"/>
    <property type="match status" value="1"/>
</dbReference>
<evidence type="ECO:0000313" key="21">
    <source>
        <dbReference type="WBParaSite" id="Pan_g14746.t1"/>
    </source>
</evidence>
<dbReference type="WBParaSite" id="Pan_g14746.t1">
    <property type="protein sequence ID" value="Pan_g14746.t1"/>
    <property type="gene ID" value="Pan_g14746"/>
</dbReference>
<dbReference type="InterPro" id="IPR036719">
    <property type="entry name" value="Neuro-gated_channel_TM_sf"/>
</dbReference>
<keyword evidence="20" id="KW-1185">Reference proteome</keyword>
<accession>A0A7E4UZH7</accession>
<evidence type="ECO:0000256" key="3">
    <source>
        <dbReference type="ARBA" id="ARBA00022475"/>
    </source>
</evidence>
<comment type="caution">
    <text evidence="17">Lacks conserved residue(s) required for the propagation of feature annotation.</text>
</comment>
<dbReference type="InterPro" id="IPR006029">
    <property type="entry name" value="Neurotrans-gated_channel_TM"/>
</dbReference>
<evidence type="ECO:0000256" key="10">
    <source>
        <dbReference type="ARBA" id="ARBA00023157"/>
    </source>
</evidence>
<comment type="subcellular location">
    <subcellularLocation>
        <location evidence="16">Postsynaptic cell membrane</location>
        <topology evidence="16">Multi-pass membrane protein</topology>
    </subcellularLocation>
</comment>
<evidence type="ECO:0000256" key="12">
    <source>
        <dbReference type="ARBA" id="ARBA00023180"/>
    </source>
</evidence>
<keyword evidence="13" id="KW-0628">Postsynaptic cell membrane</keyword>
<keyword evidence="11" id="KW-0675">Receptor</keyword>
<feature type="domain" description="Neurotransmitter-gated ion-channel transmembrane" evidence="19">
    <location>
        <begin position="237"/>
        <end position="540"/>
    </location>
</feature>
<evidence type="ECO:0000256" key="13">
    <source>
        <dbReference type="ARBA" id="ARBA00023257"/>
    </source>
</evidence>
<dbReference type="Pfam" id="PF02931">
    <property type="entry name" value="Neur_chan_LBD"/>
    <property type="match status" value="1"/>
</dbReference>
<dbReference type="PRINTS" id="PR00254">
    <property type="entry name" value="NICOTINICR"/>
</dbReference>
<evidence type="ECO:0000256" key="14">
    <source>
        <dbReference type="ARBA" id="ARBA00023286"/>
    </source>
</evidence>
<keyword evidence="3" id="KW-1003">Cell membrane</keyword>
<dbReference type="FunFam" id="2.70.170.10:FF:000016">
    <property type="entry name" value="Nicotinic acetylcholine receptor subunit"/>
    <property type="match status" value="1"/>
</dbReference>
<dbReference type="Gene3D" id="1.20.58.390">
    <property type="entry name" value="Neurotransmitter-gated ion-channel transmembrane domain"/>
    <property type="match status" value="2"/>
</dbReference>
<dbReference type="InterPro" id="IPR036734">
    <property type="entry name" value="Neur_chan_lig-bd_sf"/>
</dbReference>
<evidence type="ECO:0000313" key="20">
    <source>
        <dbReference type="Proteomes" id="UP000492821"/>
    </source>
</evidence>
<evidence type="ECO:0000256" key="17">
    <source>
        <dbReference type="RuleBase" id="RU000687"/>
    </source>
</evidence>
<dbReference type="Pfam" id="PF02932">
    <property type="entry name" value="Neur_chan_memb"/>
    <property type="match status" value="1"/>
</dbReference>
<keyword evidence="5 17" id="KW-0732">Signal</keyword>
<dbReference type="AlphaFoldDB" id="A0A7E4UZH7"/>
<dbReference type="CDD" id="cd19051">
    <property type="entry name" value="LGIC_TM_cation"/>
    <property type="match status" value="1"/>
</dbReference>
<keyword evidence="8 17" id="KW-0406">Ion transport</keyword>
<evidence type="ECO:0000256" key="8">
    <source>
        <dbReference type="ARBA" id="ARBA00023065"/>
    </source>
</evidence>
<keyword evidence="15 17" id="KW-0407">Ion channel</keyword>
<evidence type="ECO:0000256" key="6">
    <source>
        <dbReference type="ARBA" id="ARBA00022989"/>
    </source>
</evidence>
<evidence type="ECO:0000259" key="19">
    <source>
        <dbReference type="Pfam" id="PF02932"/>
    </source>
</evidence>
<dbReference type="Proteomes" id="UP000492821">
    <property type="component" value="Unassembled WGS sequence"/>
</dbReference>
<evidence type="ECO:0000259" key="18">
    <source>
        <dbReference type="Pfam" id="PF02931"/>
    </source>
</evidence>
<comment type="similarity">
    <text evidence="1">Belongs to the ligand-gated ion channel (TC 1.A.9) family. Acetylcholine receptor (TC 1.A.9.1) subfamily.</text>
</comment>
<evidence type="ECO:0000256" key="1">
    <source>
        <dbReference type="ARBA" id="ARBA00009237"/>
    </source>
</evidence>
<dbReference type="SUPFAM" id="SSF63712">
    <property type="entry name" value="Nicotinic receptor ligand binding domain-like"/>
    <property type="match status" value="1"/>
</dbReference>
<dbReference type="PROSITE" id="PS00236">
    <property type="entry name" value="NEUROTR_ION_CHANNEL"/>
    <property type="match status" value="1"/>
</dbReference>
<keyword evidence="2 17" id="KW-0813">Transport</keyword>
<dbReference type="PRINTS" id="PR00252">
    <property type="entry name" value="NRIONCHANNEL"/>
</dbReference>
<keyword evidence="4 17" id="KW-0812">Transmembrane</keyword>
<proteinExistence type="inferred from homology"/>
<feature type="signal peptide" evidence="17">
    <location>
        <begin position="1"/>
        <end position="17"/>
    </location>
</feature>
<evidence type="ECO:0000256" key="11">
    <source>
        <dbReference type="ARBA" id="ARBA00023170"/>
    </source>
</evidence>
<keyword evidence="10" id="KW-1015">Disulfide bond</keyword>
<reference evidence="21" key="2">
    <citation type="submission" date="2020-10" db="UniProtKB">
        <authorList>
            <consortium name="WormBaseParasite"/>
        </authorList>
    </citation>
    <scope>IDENTIFICATION</scope>
</reference>
<evidence type="ECO:0000256" key="7">
    <source>
        <dbReference type="ARBA" id="ARBA00023018"/>
    </source>
</evidence>
<dbReference type="InterPro" id="IPR038050">
    <property type="entry name" value="Neuro_actylchol_rec"/>
</dbReference>
<dbReference type="PANTHER" id="PTHR18945">
    <property type="entry name" value="NEUROTRANSMITTER GATED ION CHANNEL"/>
    <property type="match status" value="1"/>
</dbReference>
<sequence length="549" mass="62922">MWLPCVVFGAITALARAGDHEKHLYDRLQHGYNKLARPVRNESNAVDVGLGMDLQQIIDVDEKSQTITTNVWLRFSWNDIYLSWDPEEYGGIQEVRLPIDYIWKPDVLLYNSVEQQFNTMWPVNAIVDKNGNVTWIPPAITRSSCRISITWFPFDTQICKMKFGSWSYSSFFTNLFNKTVSLDPYTPNGEWILLRAESTRNAMYYDCCPDEPYVDVTFIIEIRRRTLYYGFNLVIPSVTILVSLSIFHVMVAETMPQTADSLPLIAVYFTCVMFEVSASVVCTVIVLNFHHRNGEAYYPMSNLQRRVLLEWLPWLLCMRRPPQIKIPNSYDHTTALAKPRRRSRGRSYGADSDMLLDFDSRILAHPEVFGSCNGHVMQGKTSKHSSFAELHLDNCKEHRHRPREVILYSGSNPERLASLGTQLGGAPGIHEDLLKFDTSPTQKSPNHRNHANSIPNRARLSSISSPIKTHFITPTTTIQSAFSEDQYEGLMSQLRFLTAKSQKDEILSEVHSEWMYAGMVVDRICFITFTFFLALCTVTIIWHAPHLIA</sequence>
<name>A0A7E4UZH7_PANRE</name>
<dbReference type="CDD" id="cd18997">
    <property type="entry name" value="LGIC_ECD_nAChR"/>
    <property type="match status" value="1"/>
</dbReference>
<evidence type="ECO:0000256" key="9">
    <source>
        <dbReference type="ARBA" id="ARBA00023136"/>
    </source>
</evidence>
<dbReference type="GO" id="GO:0045211">
    <property type="term" value="C:postsynaptic membrane"/>
    <property type="evidence" value="ECO:0007669"/>
    <property type="project" value="UniProtKB-SubCell"/>
</dbReference>
<protein>
    <submittedName>
        <fullName evidence="21">Neur_chan_LBD domain-containing protein</fullName>
    </submittedName>
</protein>
<keyword evidence="6 17" id="KW-1133">Transmembrane helix</keyword>
<reference evidence="20" key="1">
    <citation type="journal article" date="2013" name="Genetics">
        <title>The draft genome and transcriptome of Panagrellus redivivus are shaped by the harsh demands of a free-living lifestyle.</title>
        <authorList>
            <person name="Srinivasan J."/>
            <person name="Dillman A.R."/>
            <person name="Macchietto M.G."/>
            <person name="Heikkinen L."/>
            <person name="Lakso M."/>
            <person name="Fracchia K.M."/>
            <person name="Antoshechkin I."/>
            <person name="Mortazavi A."/>
            <person name="Wong G."/>
            <person name="Sternberg P.W."/>
        </authorList>
    </citation>
    <scope>NUCLEOTIDE SEQUENCE [LARGE SCALE GENOMIC DNA]</scope>
    <source>
        <strain evidence="20">MT8872</strain>
    </source>
</reference>
<keyword evidence="7" id="KW-0770">Synapse</keyword>
<evidence type="ECO:0000256" key="4">
    <source>
        <dbReference type="ARBA" id="ARBA00022692"/>
    </source>
</evidence>
<dbReference type="InterPro" id="IPR006201">
    <property type="entry name" value="Neur_channel"/>
</dbReference>
<dbReference type="InterPro" id="IPR002394">
    <property type="entry name" value="Nicotinic_acetylcholine_rcpt"/>
</dbReference>
<organism evidence="20 21">
    <name type="scientific">Panagrellus redivivus</name>
    <name type="common">Microworm</name>
    <dbReference type="NCBI Taxonomy" id="6233"/>
    <lineage>
        <taxon>Eukaryota</taxon>
        <taxon>Metazoa</taxon>
        <taxon>Ecdysozoa</taxon>
        <taxon>Nematoda</taxon>
        <taxon>Chromadorea</taxon>
        <taxon>Rhabditida</taxon>
        <taxon>Tylenchina</taxon>
        <taxon>Panagrolaimomorpha</taxon>
        <taxon>Panagrolaimoidea</taxon>
        <taxon>Panagrolaimidae</taxon>
        <taxon>Panagrellus</taxon>
    </lineage>
</organism>
<dbReference type="GO" id="GO:0004888">
    <property type="term" value="F:transmembrane signaling receptor activity"/>
    <property type="evidence" value="ECO:0007669"/>
    <property type="project" value="InterPro"/>
</dbReference>